<dbReference type="PRINTS" id="PR00344">
    <property type="entry name" value="BCTRLSENSOR"/>
</dbReference>
<feature type="domain" description="Response regulatory" evidence="9">
    <location>
        <begin position="2156"/>
        <end position="2279"/>
    </location>
</feature>
<dbReference type="Proteomes" id="UP000294933">
    <property type="component" value="Unassembled WGS sequence"/>
</dbReference>
<dbReference type="Gene3D" id="3.30.450.40">
    <property type="match status" value="1"/>
</dbReference>
<organism evidence="10 11">
    <name type="scientific">Rickenella mellea</name>
    <dbReference type="NCBI Taxonomy" id="50990"/>
    <lineage>
        <taxon>Eukaryota</taxon>
        <taxon>Fungi</taxon>
        <taxon>Dikarya</taxon>
        <taxon>Basidiomycota</taxon>
        <taxon>Agaricomycotina</taxon>
        <taxon>Agaricomycetes</taxon>
        <taxon>Hymenochaetales</taxon>
        <taxon>Rickenellaceae</taxon>
        <taxon>Rickenella</taxon>
    </lineage>
</organism>
<feature type="region of interest" description="Disordered" evidence="6">
    <location>
        <begin position="398"/>
        <end position="453"/>
    </location>
</feature>
<dbReference type="PANTHER" id="PTHR45339:SF1">
    <property type="entry name" value="HYBRID SIGNAL TRANSDUCTION HISTIDINE KINASE J"/>
    <property type="match status" value="1"/>
</dbReference>
<dbReference type="InterPro" id="IPR003594">
    <property type="entry name" value="HATPase_dom"/>
</dbReference>
<dbReference type="PROSITE" id="PS50109">
    <property type="entry name" value="HIS_KIN"/>
    <property type="match status" value="1"/>
</dbReference>
<keyword evidence="3 10" id="KW-0418">Kinase</keyword>
<dbReference type="SUPFAM" id="SSF47384">
    <property type="entry name" value="Homodimeric domain of signal transducing histidine kinase"/>
    <property type="match status" value="1"/>
</dbReference>
<dbReference type="InterPro" id="IPR029016">
    <property type="entry name" value="GAF-like_dom_sf"/>
</dbReference>
<dbReference type="InterPro" id="IPR036890">
    <property type="entry name" value="HATPase_C_sf"/>
</dbReference>
<feature type="domain" description="Protein kinase" evidence="7">
    <location>
        <begin position="1"/>
        <end position="341"/>
    </location>
</feature>
<dbReference type="Gene3D" id="1.10.287.130">
    <property type="match status" value="1"/>
</dbReference>
<dbReference type="InterPro" id="IPR041664">
    <property type="entry name" value="AAA_16"/>
</dbReference>
<dbReference type="InterPro" id="IPR001789">
    <property type="entry name" value="Sig_transdc_resp-reg_receiver"/>
</dbReference>
<gene>
    <name evidence="10" type="ORF">BD410DRAFT_818326</name>
</gene>
<evidence type="ECO:0000259" key="9">
    <source>
        <dbReference type="PROSITE" id="PS50110"/>
    </source>
</evidence>
<evidence type="ECO:0000256" key="2">
    <source>
        <dbReference type="ARBA" id="ARBA00022679"/>
    </source>
</evidence>
<dbReference type="OrthoDB" id="60033at2759"/>
<evidence type="ECO:0000256" key="3">
    <source>
        <dbReference type="ARBA" id="ARBA00022777"/>
    </source>
</evidence>
<dbReference type="SUPFAM" id="SSF56112">
    <property type="entry name" value="Protein kinase-like (PK-like)"/>
    <property type="match status" value="1"/>
</dbReference>
<evidence type="ECO:0000259" key="8">
    <source>
        <dbReference type="PROSITE" id="PS50109"/>
    </source>
</evidence>
<evidence type="ECO:0000256" key="6">
    <source>
        <dbReference type="SAM" id="MobiDB-lite"/>
    </source>
</evidence>
<dbReference type="SMART" id="SM00448">
    <property type="entry name" value="REC"/>
    <property type="match status" value="1"/>
</dbReference>
<dbReference type="InterPro" id="IPR027417">
    <property type="entry name" value="P-loop_NTPase"/>
</dbReference>
<feature type="compositionally biased region" description="Low complexity" evidence="6">
    <location>
        <begin position="434"/>
        <end position="443"/>
    </location>
</feature>
<dbReference type="PROSITE" id="PS50110">
    <property type="entry name" value="RESPONSE_REGULATORY"/>
    <property type="match status" value="1"/>
</dbReference>
<dbReference type="PANTHER" id="PTHR45339">
    <property type="entry name" value="HYBRID SIGNAL TRANSDUCTION HISTIDINE KINASE J"/>
    <property type="match status" value="1"/>
</dbReference>
<dbReference type="Gene3D" id="3.30.565.10">
    <property type="entry name" value="Histidine kinase-like ATPase, C-terminal domain"/>
    <property type="match status" value="1"/>
</dbReference>
<evidence type="ECO:0000259" key="7">
    <source>
        <dbReference type="PROSITE" id="PS50011"/>
    </source>
</evidence>
<feature type="region of interest" description="Disordered" evidence="6">
    <location>
        <begin position="471"/>
        <end position="499"/>
    </location>
</feature>
<dbReference type="STRING" id="50990.A0A4Y7QMN0"/>
<feature type="domain" description="Histidine kinase" evidence="8">
    <location>
        <begin position="1752"/>
        <end position="1975"/>
    </location>
</feature>
<evidence type="ECO:0000313" key="10">
    <source>
        <dbReference type="EMBL" id="TDL28897.1"/>
    </source>
</evidence>
<dbReference type="CDD" id="cd16922">
    <property type="entry name" value="HATPase_EvgS-ArcB-TorS-like"/>
    <property type="match status" value="1"/>
</dbReference>
<dbReference type="Pfam" id="PF00072">
    <property type="entry name" value="Response_reg"/>
    <property type="match status" value="1"/>
</dbReference>
<feature type="compositionally biased region" description="Low complexity" evidence="6">
    <location>
        <begin position="488"/>
        <end position="499"/>
    </location>
</feature>
<dbReference type="SMART" id="SM00387">
    <property type="entry name" value="HATPase_c"/>
    <property type="match status" value="1"/>
</dbReference>
<dbReference type="Gene3D" id="1.10.510.10">
    <property type="entry name" value="Transferase(Phosphotransferase) domain 1"/>
    <property type="match status" value="1"/>
</dbReference>
<evidence type="ECO:0000256" key="5">
    <source>
        <dbReference type="PROSITE-ProRule" id="PRU00169"/>
    </source>
</evidence>
<dbReference type="CDD" id="cd00082">
    <property type="entry name" value="HisKA"/>
    <property type="match status" value="1"/>
</dbReference>
<dbReference type="Gene3D" id="3.40.50.2300">
    <property type="match status" value="1"/>
</dbReference>
<dbReference type="FunFam" id="3.30.565.10:FF:000010">
    <property type="entry name" value="Sensor histidine kinase RcsC"/>
    <property type="match status" value="1"/>
</dbReference>
<evidence type="ECO:0000256" key="4">
    <source>
        <dbReference type="ARBA" id="ARBA00023012"/>
    </source>
</evidence>
<dbReference type="PROSITE" id="PS50011">
    <property type="entry name" value="PROTEIN_KINASE_DOM"/>
    <property type="match status" value="1"/>
</dbReference>
<dbReference type="SUPFAM" id="SSF52540">
    <property type="entry name" value="P-loop containing nucleoside triphosphate hydrolases"/>
    <property type="match status" value="1"/>
</dbReference>
<dbReference type="SMART" id="SM00065">
    <property type="entry name" value="GAF"/>
    <property type="match status" value="1"/>
</dbReference>
<feature type="compositionally biased region" description="Polar residues" evidence="6">
    <location>
        <begin position="475"/>
        <end position="484"/>
    </location>
</feature>
<dbReference type="Pfam" id="PF00512">
    <property type="entry name" value="HisKA"/>
    <property type="match status" value="1"/>
</dbReference>
<feature type="compositionally biased region" description="Polar residues" evidence="6">
    <location>
        <begin position="414"/>
        <end position="427"/>
    </location>
</feature>
<dbReference type="SUPFAM" id="SSF55781">
    <property type="entry name" value="GAF domain-like"/>
    <property type="match status" value="1"/>
</dbReference>
<dbReference type="Pfam" id="PF01590">
    <property type="entry name" value="GAF"/>
    <property type="match status" value="1"/>
</dbReference>
<evidence type="ECO:0000313" key="11">
    <source>
        <dbReference type="Proteomes" id="UP000294933"/>
    </source>
</evidence>
<dbReference type="VEuPathDB" id="FungiDB:BD410DRAFT_818326"/>
<dbReference type="GO" id="GO:0000155">
    <property type="term" value="F:phosphorelay sensor kinase activity"/>
    <property type="evidence" value="ECO:0007669"/>
    <property type="project" value="InterPro"/>
</dbReference>
<protein>
    <submittedName>
        <fullName evidence="10">Histidine kinase</fullName>
    </submittedName>
</protein>
<dbReference type="Pfam" id="PF02518">
    <property type="entry name" value="HATPase_c"/>
    <property type="match status" value="1"/>
</dbReference>
<feature type="modified residue" description="4-aspartylphosphate" evidence="5">
    <location>
        <position position="2208"/>
    </location>
</feature>
<dbReference type="SUPFAM" id="SSF52172">
    <property type="entry name" value="CheY-like"/>
    <property type="match status" value="1"/>
</dbReference>
<dbReference type="InterPro" id="IPR000719">
    <property type="entry name" value="Prot_kinase_dom"/>
</dbReference>
<keyword evidence="4" id="KW-0902">Two-component regulatory system</keyword>
<dbReference type="InterPro" id="IPR004358">
    <property type="entry name" value="Sig_transdc_His_kin-like_C"/>
</dbReference>
<keyword evidence="11" id="KW-1185">Reference proteome</keyword>
<dbReference type="EMBL" id="ML170157">
    <property type="protein sequence ID" value="TDL28897.1"/>
    <property type="molecule type" value="Genomic_DNA"/>
</dbReference>
<dbReference type="InterPro" id="IPR003018">
    <property type="entry name" value="GAF"/>
</dbReference>
<dbReference type="SMART" id="SM00388">
    <property type="entry name" value="HisKA"/>
    <property type="match status" value="1"/>
</dbReference>
<evidence type="ECO:0000256" key="1">
    <source>
        <dbReference type="ARBA" id="ARBA00022553"/>
    </source>
</evidence>
<dbReference type="SUPFAM" id="SSF55874">
    <property type="entry name" value="ATPase domain of HSP90 chaperone/DNA topoisomerase II/histidine kinase"/>
    <property type="match status" value="1"/>
</dbReference>
<accession>A0A4Y7QMN0</accession>
<dbReference type="CDD" id="cd17546">
    <property type="entry name" value="REC_hyHK_CKI1_RcsC-like"/>
    <property type="match status" value="1"/>
</dbReference>
<keyword evidence="2" id="KW-0808">Transferase</keyword>
<dbReference type="InterPro" id="IPR011006">
    <property type="entry name" value="CheY-like_superfamily"/>
</dbReference>
<proteinExistence type="predicted"/>
<sequence length="2299" mass="253354">MRRKFAQPALPNLYFRDGVLSVPGYIFEKVVRWEDTGSQTLLAEGISLKDDSNVLAKLAPAAGNGSICLEREAHLLNRLSQSSEAMGTTLRFIDFLSIPWESGDCVVLLLVHPGPNLLGRYFPPSKVNDLLLADMSRGGRPTSSRGDVYMAGVDEIELDEDPEGSDVMDLASFLEFAIQATHCLEVIHKAGVIHREVRANAFHLNAHSGLVRFAHFGNRSVSLEQLGGPSALVIQADALEEVEKRKVKDALCYLAPEQTGSVETSLEDHRTDLYSLGIMLWALLVGKGMMPFEGSPMEILYAIAQKRPMPVHEVRRDVPHLLAKSPDARYNSAYGLKADLMACQKRLLAAVSSMSEQSLELVPYFEIGLDDKYTNFTLPSTLFGREKELETIRNVIRQTSSSHAKQSAAFKGSLTITSTSSQHTGTATEDKSESATSSRSESSQNPLAASNHHEVSPKLFPAHLATVNEVGPSLLTPQGSSSYRTIPRTTSKNRTSRTRSVVVCGPAGAGKSSLIMVNQAKWRSHGLWGYAKFQKVGSAPFAALLACLSSALRQLMVFHSDVHRFVKTLKTRLGPQLNNVPLLYQGAPELKDVLHLFESPLTSAPEILSSVELRARFQSLVEQVFSVLAEIRLLALFLDDLQEADESTMDLVAALANSKSRMLLLVSVRSDEPGDFERVRHCFGSKSRVKWITLEPLTFSAISNMVSRTLHRSKEETLPLSRLVHRMSAGNAFSARNILMTLHRRKDITFDFDRNQWNYDILKIEASYVERTVDDPSDVTYLTSHLQGMPADARKYLTWASLFGVSFKATEVALMIDWEDSGGSSGSEDESEDAWNLSKAVSNMKEASLSTSRGSMRGLQIAIAEGWLVQRARDVCIFAHDKYRQAAIVEAESLPEETLAKMSFRIVLMLLHDNPRDPHRVAEHAKRCLSIIKEHTNRDEVLQLLIDAGISAWTTGAHELALESLLNARALLVDEHWEKDQNLTLSLLLKVAELLNWRGDIEESDLILHDILARGGSTEDKARVLRLLSRNLFSRRDFPGALDGTLSALATLGVTLSAIPTKKEADAAFDRVKNEILAVGFDNILLIPRATDSRVELTIQLLNDAATNAYWGAKEIFVDIIGSTTIQVVLRSGMCPGAALGFFWVLGAAAERRELYRFSADLGKLALRIADTHGTNLDKCRAYALYAALVSGYDNSHIRPQVARCDMAVKYGLSAGDRVYAGFGLIHGLALRLFVCEHLNELVITAEEALNDVSMWTPGSETIILGMGVLNCIRALAGCTVAVSAETAFNTDGFNEGQYLAHVIHTSGNISLALNWYNSFKVVGLFCLGFLDEAAELGFSVYETLGCHPNHRHKHFGLFYHSLAMIGCIRKGHMSDDRRTRYQKQIELNQTYNRKWLSPSPVNNSAWVALIDAEVASLGNSQQAFRLYDVAVKIASNHDWLLEEGWGLYLQGCHFIRCGVENLGCELQQKGISRQSQWGARGIVNTLTRLHGPITRASAKRTIFSSDAAVQTESVIFTTRSQSAPTDESVKPENFEEVVHLASSDLSAILQWSKDISSDINLSSALRRLTEIAAENSGAQYACVVIARDAGDYTVVTSICPPEACQVHENHQSIRTIHDPLQKAVIQHCLNTKERLVFDDASLDSRFASESHDSYHRSVICLPIFSNRGQTFGVVYLASNYAFSPVTVHVLTLLLQQASISIANALLFRSVQAGTRENLKMISAQRAALEQARQSREDALKATKVKSSFLASMSHELRTPFSSFYGLLDILGGTELNHGQREIVQTAKQSCELLLKIIDSILDYSKLEASAVKLELSGFPVENIIADCMELLLPMAARKLDMSYNIEPDVPPWVMADYARIRQVLMNLIGNAVKFTANGFVRVTCSVDGTVVKAPGEVFVKFVIQDTGIGLSKSDVELLFVPFQQADSSSTRKFGGTGLGLSISRQLVKLMGGDIGVTSELGVGSTFWFSLPVKIFDSDDSRKALAELEHVKSLLMHPQPLRMLVSSPSETTLSLLGTMLSGFNITFLSSIENVESYLLSIDPLHPALDFIIVDEQSDNCVDGLATALLRFPSPTFRETKIVHMYTPTAETLSRVPSWGTIQTGVVRMTMPPRKSRILQTLATLKGVGNDLLSLPTSDVAKAMDDLAMLQRTLYGNVLVAEDNPVAQQLIIKQLERFQLNVTATNNGIEAVNEWEAHEPGYFSVALFDHHMPLCDGIEACKKIRVAESKRKTSIALPIVALSADCQESTKQLCLSAGMNMFLSKPLRKDDLLALLSMFRTPAKGDRTENGRTSESASPR</sequence>
<dbReference type="InterPro" id="IPR036097">
    <property type="entry name" value="HisK_dim/P_sf"/>
</dbReference>
<dbReference type="InterPro" id="IPR005467">
    <property type="entry name" value="His_kinase_dom"/>
</dbReference>
<dbReference type="Pfam" id="PF13191">
    <property type="entry name" value="AAA_16"/>
    <property type="match status" value="1"/>
</dbReference>
<dbReference type="InterPro" id="IPR011009">
    <property type="entry name" value="Kinase-like_dom_sf"/>
</dbReference>
<reference evidence="10 11" key="1">
    <citation type="submission" date="2018-06" db="EMBL/GenBank/DDBJ databases">
        <title>A transcriptomic atlas of mushroom development highlights an independent origin of complex multicellularity.</title>
        <authorList>
            <consortium name="DOE Joint Genome Institute"/>
            <person name="Krizsan K."/>
            <person name="Almasi E."/>
            <person name="Merenyi Z."/>
            <person name="Sahu N."/>
            <person name="Viragh M."/>
            <person name="Koszo T."/>
            <person name="Mondo S."/>
            <person name="Kiss B."/>
            <person name="Balint B."/>
            <person name="Kues U."/>
            <person name="Barry K."/>
            <person name="Hegedus J.C."/>
            <person name="Henrissat B."/>
            <person name="Johnson J."/>
            <person name="Lipzen A."/>
            <person name="Ohm R."/>
            <person name="Nagy I."/>
            <person name="Pangilinan J."/>
            <person name="Yan J."/>
            <person name="Xiong Y."/>
            <person name="Grigoriev I.V."/>
            <person name="Hibbett D.S."/>
            <person name="Nagy L.G."/>
        </authorList>
    </citation>
    <scope>NUCLEOTIDE SEQUENCE [LARGE SCALE GENOMIC DNA]</scope>
    <source>
        <strain evidence="10 11">SZMC22713</strain>
    </source>
</reference>
<dbReference type="InterPro" id="IPR003661">
    <property type="entry name" value="HisK_dim/P_dom"/>
</dbReference>
<dbReference type="GO" id="GO:0005524">
    <property type="term" value="F:ATP binding"/>
    <property type="evidence" value="ECO:0007669"/>
    <property type="project" value="InterPro"/>
</dbReference>
<name>A0A4Y7QMN0_9AGAM</name>
<keyword evidence="1 5" id="KW-0597">Phosphoprotein</keyword>